<dbReference type="GO" id="GO:0004719">
    <property type="term" value="F:protein-L-isoaspartate (D-aspartate) O-methyltransferase activity"/>
    <property type="evidence" value="ECO:0007669"/>
    <property type="project" value="UniProtKB-UniRule"/>
</dbReference>
<dbReference type="NCBIfam" id="TIGR00080">
    <property type="entry name" value="pimt"/>
    <property type="match status" value="1"/>
</dbReference>
<reference evidence="8 9" key="1">
    <citation type="submission" date="2017-09" db="EMBL/GenBank/DDBJ databases">
        <title>Depth-based differentiation of microbial function through sediment-hosted aquifers and enrichment of novel symbionts in the deep terrestrial subsurface.</title>
        <authorList>
            <person name="Probst A.J."/>
            <person name="Ladd B."/>
            <person name="Jarett J.K."/>
            <person name="Geller-Mcgrath D.E."/>
            <person name="Sieber C.M."/>
            <person name="Emerson J.B."/>
            <person name="Anantharaman K."/>
            <person name="Thomas B.C."/>
            <person name="Malmstrom R."/>
            <person name="Stieglmeier M."/>
            <person name="Klingl A."/>
            <person name="Woyke T."/>
            <person name="Ryan C.M."/>
            <person name="Banfield J.F."/>
        </authorList>
    </citation>
    <scope>NUCLEOTIDE SEQUENCE [LARGE SCALE GENOMIC DNA]</scope>
    <source>
        <strain evidence="8">CG11_big_fil_rev_8_21_14_0_20_45_26</strain>
    </source>
</reference>
<dbReference type="AlphaFoldDB" id="A0A2H0LQ91"/>
<evidence type="ECO:0000256" key="6">
    <source>
        <dbReference type="ARBA" id="ARBA00022691"/>
    </source>
</evidence>
<evidence type="ECO:0000256" key="5">
    <source>
        <dbReference type="ARBA" id="ARBA00022679"/>
    </source>
</evidence>
<name>A0A2H0LQ91_9BACT</name>
<dbReference type="EMBL" id="PCVY01000041">
    <property type="protein sequence ID" value="PIQ86547.1"/>
    <property type="molecule type" value="Genomic_DNA"/>
</dbReference>
<dbReference type="FunFam" id="3.40.50.150:FF:000010">
    <property type="entry name" value="Protein-L-isoaspartate O-methyltransferase"/>
    <property type="match status" value="1"/>
</dbReference>
<comment type="caution">
    <text evidence="8">The sequence shown here is derived from an EMBL/GenBank/DDBJ whole genome shotgun (WGS) entry which is preliminary data.</text>
</comment>
<gene>
    <name evidence="7" type="primary">pcm</name>
    <name evidence="8" type="ORF">COV74_04410</name>
</gene>
<evidence type="ECO:0000256" key="1">
    <source>
        <dbReference type="ARBA" id="ARBA00004496"/>
    </source>
</evidence>
<evidence type="ECO:0000313" key="8">
    <source>
        <dbReference type="EMBL" id="PIQ86547.1"/>
    </source>
</evidence>
<keyword evidence="5 7" id="KW-0808">Transferase</keyword>
<keyword evidence="6 7" id="KW-0949">S-adenosyl-L-methionine</keyword>
<comment type="catalytic activity">
    <reaction evidence="7">
        <text>[protein]-L-isoaspartate + S-adenosyl-L-methionine = [protein]-L-isoaspartate alpha-methyl ester + S-adenosyl-L-homocysteine</text>
        <dbReference type="Rhea" id="RHEA:12705"/>
        <dbReference type="Rhea" id="RHEA-COMP:12143"/>
        <dbReference type="Rhea" id="RHEA-COMP:12144"/>
        <dbReference type="ChEBI" id="CHEBI:57856"/>
        <dbReference type="ChEBI" id="CHEBI:59789"/>
        <dbReference type="ChEBI" id="CHEBI:90596"/>
        <dbReference type="ChEBI" id="CHEBI:90598"/>
        <dbReference type="EC" id="2.1.1.77"/>
    </reaction>
</comment>
<evidence type="ECO:0000313" key="9">
    <source>
        <dbReference type="Proteomes" id="UP000230859"/>
    </source>
</evidence>
<evidence type="ECO:0000256" key="4">
    <source>
        <dbReference type="ARBA" id="ARBA00022603"/>
    </source>
</evidence>
<accession>A0A2H0LQ91</accession>
<organism evidence="8 9">
    <name type="scientific">Candidatus Abzuiibacterium crystallinum</name>
    <dbReference type="NCBI Taxonomy" id="1974748"/>
    <lineage>
        <taxon>Bacteria</taxon>
        <taxon>Pseudomonadati</taxon>
        <taxon>Candidatus Omnitrophota</taxon>
        <taxon>Candidatus Abzuiibacterium</taxon>
    </lineage>
</organism>
<dbReference type="InterPro" id="IPR000682">
    <property type="entry name" value="PCMT"/>
</dbReference>
<evidence type="ECO:0000256" key="3">
    <source>
        <dbReference type="ARBA" id="ARBA00022490"/>
    </source>
</evidence>
<dbReference type="CDD" id="cd02440">
    <property type="entry name" value="AdoMet_MTases"/>
    <property type="match status" value="1"/>
</dbReference>
<dbReference type="NCBIfam" id="NF001453">
    <property type="entry name" value="PRK00312.1"/>
    <property type="match status" value="1"/>
</dbReference>
<dbReference type="Gene3D" id="3.40.50.150">
    <property type="entry name" value="Vaccinia Virus protein VP39"/>
    <property type="match status" value="1"/>
</dbReference>
<protein>
    <recommendedName>
        <fullName evidence="7">Protein-L-isoaspartate O-methyltransferase</fullName>
        <ecNumber evidence="7">2.1.1.77</ecNumber>
    </recommendedName>
    <alternativeName>
        <fullName evidence="7">L-isoaspartyl protein carboxyl methyltransferase</fullName>
    </alternativeName>
    <alternativeName>
        <fullName evidence="7">Protein L-isoaspartyl methyltransferase</fullName>
    </alternativeName>
    <alternativeName>
        <fullName evidence="7">Protein-beta-aspartate methyltransferase</fullName>
        <shortName evidence="7">PIMT</shortName>
    </alternativeName>
</protein>
<dbReference type="PROSITE" id="PS01279">
    <property type="entry name" value="PCMT"/>
    <property type="match status" value="1"/>
</dbReference>
<evidence type="ECO:0000256" key="7">
    <source>
        <dbReference type="HAMAP-Rule" id="MF_00090"/>
    </source>
</evidence>
<dbReference type="EC" id="2.1.1.77" evidence="7"/>
<sequence>MIFFPAQSRAQEEPFASLRFEMVTKQIEARGIKDKHVLEAMRKVERHRFVPKRFIHEAYEDHPIQIGYGQTISQPYIVALMTELLKLPKTAKVLEVGTGSGYQAAVLAAMGCQVYTIEIVPELAEEAKTRLQLLGVRSVHVKAGDGYLGWPEEAPFDAIMVTAGAGRVPAPLAAQLKEGGVLVMPIGRAEYQKLIVGTRSGGQWNQSEHIPVRFVPMTGLVQKNEE</sequence>
<comment type="function">
    <text evidence="7">Catalyzes the methyl esterification of L-isoaspartyl residues in peptides and proteins that result from spontaneous decomposition of normal L-aspartyl and L-asparaginyl residues. It plays a role in the repair and/or degradation of damaged proteins.</text>
</comment>
<proteinExistence type="inferred from homology"/>
<dbReference type="InterPro" id="IPR029063">
    <property type="entry name" value="SAM-dependent_MTases_sf"/>
</dbReference>
<dbReference type="PANTHER" id="PTHR11579:SF0">
    <property type="entry name" value="PROTEIN-L-ISOASPARTATE(D-ASPARTATE) O-METHYLTRANSFERASE"/>
    <property type="match status" value="1"/>
</dbReference>
<keyword evidence="3 7" id="KW-0963">Cytoplasm</keyword>
<dbReference type="SUPFAM" id="SSF53335">
    <property type="entry name" value="S-adenosyl-L-methionine-dependent methyltransferases"/>
    <property type="match status" value="1"/>
</dbReference>
<comment type="subcellular location">
    <subcellularLocation>
        <location evidence="1 7">Cytoplasm</location>
    </subcellularLocation>
</comment>
<evidence type="ECO:0000256" key="2">
    <source>
        <dbReference type="ARBA" id="ARBA00005369"/>
    </source>
</evidence>
<comment type="similarity">
    <text evidence="2 7">Belongs to the methyltransferase superfamily. L-isoaspartyl/D-aspartyl protein methyltransferase family.</text>
</comment>
<dbReference type="GO" id="GO:0030091">
    <property type="term" value="P:protein repair"/>
    <property type="evidence" value="ECO:0007669"/>
    <property type="project" value="UniProtKB-UniRule"/>
</dbReference>
<dbReference type="GO" id="GO:0005737">
    <property type="term" value="C:cytoplasm"/>
    <property type="evidence" value="ECO:0007669"/>
    <property type="project" value="UniProtKB-SubCell"/>
</dbReference>
<dbReference type="GO" id="GO:0032259">
    <property type="term" value="P:methylation"/>
    <property type="evidence" value="ECO:0007669"/>
    <property type="project" value="UniProtKB-KW"/>
</dbReference>
<feature type="active site" evidence="7">
    <location>
        <position position="73"/>
    </location>
</feature>
<dbReference type="PANTHER" id="PTHR11579">
    <property type="entry name" value="PROTEIN-L-ISOASPARTATE O-METHYLTRANSFERASE"/>
    <property type="match status" value="1"/>
</dbReference>
<dbReference type="Pfam" id="PF01135">
    <property type="entry name" value="PCMT"/>
    <property type="match status" value="1"/>
</dbReference>
<dbReference type="HAMAP" id="MF_00090">
    <property type="entry name" value="PIMT"/>
    <property type="match status" value="1"/>
</dbReference>
<dbReference type="Proteomes" id="UP000230859">
    <property type="component" value="Unassembled WGS sequence"/>
</dbReference>
<keyword evidence="4 7" id="KW-0489">Methyltransferase</keyword>